<proteinExistence type="predicted"/>
<keyword evidence="1" id="KW-1133">Transmembrane helix</keyword>
<name>A0A5P3AE20_9RHOB</name>
<keyword evidence="1" id="KW-0812">Transmembrane</keyword>
<gene>
    <name evidence="2" type="ORF">RIdsm_02825</name>
</gene>
<keyword evidence="1" id="KW-0472">Membrane</keyword>
<evidence type="ECO:0000313" key="2">
    <source>
        <dbReference type="EMBL" id="QEW27016.1"/>
    </source>
</evidence>
<feature type="transmembrane region" description="Helical" evidence="1">
    <location>
        <begin position="12"/>
        <end position="30"/>
    </location>
</feature>
<dbReference type="AlphaFoldDB" id="A0A5P3AE20"/>
<reference evidence="2 3" key="1">
    <citation type="submission" date="2018-08" db="EMBL/GenBank/DDBJ databases">
        <title>Genetic Globetrotter - A new plasmid hitch-hiking vast phylogenetic and geographic distances.</title>
        <authorList>
            <person name="Vollmers J."/>
            <person name="Petersen J."/>
        </authorList>
    </citation>
    <scope>NUCLEOTIDE SEQUENCE [LARGE SCALE GENOMIC DNA]</scope>
    <source>
        <strain evidence="2 3">DSM 26383</strain>
    </source>
</reference>
<feature type="transmembrane region" description="Helical" evidence="1">
    <location>
        <begin position="36"/>
        <end position="54"/>
    </location>
</feature>
<dbReference type="RefSeq" id="WP_160325838.1">
    <property type="nucleotide sequence ID" value="NZ_CP031598.1"/>
</dbReference>
<accession>A0A5P3AE20</accession>
<protein>
    <submittedName>
        <fullName evidence="2">Uncharacterized protein</fullName>
    </submittedName>
</protein>
<dbReference type="Proteomes" id="UP000325785">
    <property type="component" value="Chromosome"/>
</dbReference>
<organism evidence="2 3">
    <name type="scientific">Roseovarius indicus</name>
    <dbReference type="NCBI Taxonomy" id="540747"/>
    <lineage>
        <taxon>Bacteria</taxon>
        <taxon>Pseudomonadati</taxon>
        <taxon>Pseudomonadota</taxon>
        <taxon>Alphaproteobacteria</taxon>
        <taxon>Rhodobacterales</taxon>
        <taxon>Roseobacteraceae</taxon>
        <taxon>Roseovarius</taxon>
    </lineage>
</organism>
<dbReference type="EMBL" id="CP031598">
    <property type="protein sequence ID" value="QEW27016.1"/>
    <property type="molecule type" value="Genomic_DNA"/>
</dbReference>
<sequence length="55" mass="5697">MWTREKKRNWMGVIGGAGVVAVLAGVFGLVPLSVALFAGIAIWIMGATVINLLAG</sequence>
<evidence type="ECO:0000313" key="3">
    <source>
        <dbReference type="Proteomes" id="UP000325785"/>
    </source>
</evidence>
<dbReference type="KEGG" id="rid:RIdsm_02825"/>
<evidence type="ECO:0000256" key="1">
    <source>
        <dbReference type="SAM" id="Phobius"/>
    </source>
</evidence>